<dbReference type="Pfam" id="PF17171">
    <property type="entry name" value="GST_C_6"/>
    <property type="match status" value="1"/>
</dbReference>
<keyword evidence="3" id="KW-1000">Mitochondrion outer membrane</keyword>
<evidence type="ECO:0000256" key="4">
    <source>
        <dbReference type="ARBA" id="ARBA00022927"/>
    </source>
</evidence>
<proteinExistence type="predicted"/>
<keyword evidence="6" id="KW-0472">Membrane</keyword>
<dbReference type="InterPro" id="IPR033468">
    <property type="entry name" value="Metaxin_GST"/>
</dbReference>
<dbReference type="GO" id="GO:0001401">
    <property type="term" value="C:SAM complex"/>
    <property type="evidence" value="ECO:0007669"/>
    <property type="project" value="InterPro"/>
</dbReference>
<reference evidence="9 10" key="1">
    <citation type="submission" date="2015-05" db="EMBL/GenBank/DDBJ databases">
        <title>Distinctive expansion of gene families associated with plant cell wall degradation and secondary metabolism in the genomes of grapevine trunk pathogens.</title>
        <authorList>
            <person name="Lawrence D.P."/>
            <person name="Travadon R."/>
            <person name="Rolshausen P.E."/>
            <person name="Baumgartner K."/>
        </authorList>
    </citation>
    <scope>NUCLEOTIDE SEQUENCE [LARGE SCALE GENOMIC DNA]</scope>
    <source>
        <strain evidence="9">UCRPC4</strain>
    </source>
</reference>
<evidence type="ECO:0000313" key="9">
    <source>
        <dbReference type="EMBL" id="KKY25205.1"/>
    </source>
</evidence>
<gene>
    <name evidence="9" type="ORF">UCRPC4_g02011</name>
</gene>
<dbReference type="Proteomes" id="UP000053317">
    <property type="component" value="Unassembled WGS sequence"/>
</dbReference>
<reference evidence="9 10" key="2">
    <citation type="submission" date="2015-05" db="EMBL/GenBank/DDBJ databases">
        <authorList>
            <person name="Morales-Cruz A."/>
            <person name="Amrine K.C."/>
            <person name="Cantu D."/>
        </authorList>
    </citation>
    <scope>NUCLEOTIDE SEQUENCE [LARGE SCALE GENOMIC DNA]</scope>
    <source>
        <strain evidence="9">UCRPC4</strain>
    </source>
</reference>
<dbReference type="InterPro" id="IPR019564">
    <property type="entry name" value="Sam37/metaxin_N"/>
</dbReference>
<evidence type="ECO:0000256" key="2">
    <source>
        <dbReference type="ARBA" id="ARBA00022448"/>
    </source>
</evidence>
<comment type="subcellular location">
    <subcellularLocation>
        <location evidence="1">Mitochondrion outer membrane</location>
    </subcellularLocation>
</comment>
<dbReference type="Pfam" id="PF10568">
    <property type="entry name" value="Tom37"/>
    <property type="match status" value="1"/>
</dbReference>
<keyword evidence="2" id="KW-0813">Transport</keyword>
<dbReference type="GO" id="GO:0007005">
    <property type="term" value="P:mitochondrion organization"/>
    <property type="evidence" value="ECO:0007669"/>
    <property type="project" value="TreeGrafter"/>
</dbReference>
<dbReference type="CDD" id="cd03078">
    <property type="entry name" value="GST_N_Metaxin1_like"/>
    <property type="match status" value="1"/>
</dbReference>
<evidence type="ECO:0000259" key="7">
    <source>
        <dbReference type="Pfam" id="PF10568"/>
    </source>
</evidence>
<protein>
    <submittedName>
        <fullName evidence="9">Putative mitochondrial import receptor subunit</fullName>
    </submittedName>
</protein>
<comment type="caution">
    <text evidence="9">The sequence shown here is derived from an EMBL/GenBank/DDBJ whole genome shotgun (WGS) entry which is preliminary data.</text>
</comment>
<dbReference type="GO" id="GO:0015031">
    <property type="term" value="P:protein transport"/>
    <property type="evidence" value="ECO:0007669"/>
    <property type="project" value="UniProtKB-KW"/>
</dbReference>
<evidence type="ECO:0000256" key="6">
    <source>
        <dbReference type="ARBA" id="ARBA00023136"/>
    </source>
</evidence>
<organism evidence="9 10">
    <name type="scientific">Phaeomoniella chlamydospora</name>
    <name type="common">Phaeoacremonium chlamydosporum</name>
    <dbReference type="NCBI Taxonomy" id="158046"/>
    <lineage>
        <taxon>Eukaryota</taxon>
        <taxon>Fungi</taxon>
        <taxon>Dikarya</taxon>
        <taxon>Ascomycota</taxon>
        <taxon>Pezizomycotina</taxon>
        <taxon>Eurotiomycetes</taxon>
        <taxon>Chaetothyriomycetidae</taxon>
        <taxon>Phaeomoniellales</taxon>
        <taxon>Phaeomoniellaceae</taxon>
        <taxon>Phaeomoniella</taxon>
    </lineage>
</organism>
<evidence type="ECO:0000256" key="5">
    <source>
        <dbReference type="ARBA" id="ARBA00023128"/>
    </source>
</evidence>
<feature type="domain" description="Metaxin glutathione S-transferase" evidence="8">
    <location>
        <begin position="212"/>
        <end position="273"/>
    </location>
</feature>
<keyword evidence="10" id="KW-1185">Reference proteome</keyword>
<evidence type="ECO:0000259" key="8">
    <source>
        <dbReference type="Pfam" id="PF17171"/>
    </source>
</evidence>
<keyword evidence="9" id="KW-0675">Receptor</keyword>
<name>A0A0G2H9B4_PHACM</name>
<sequence>MVLELHIWGPAYGLPSIDAQCLAAVAYLNQALPQGEWVLIASSDPAICPNNELPALKNGSTWVSKFSNIVNYLRQYSAGQWDLDEDLDAIQRAELTAYTSFIESRGQPLLDLFLFVSTENYVTATRPAYAEMLQWPSQWITPPNIRAVARKRSDHLGLSSLDVDSAAQETAPASSEVSKNLIIKSRETLTSVLGQSSHKNQFKLEGLTTEFYEPLAGLLDEKRYLLTDDHLCSLDCLATGYLSLIFYPTLPHEWTKAFMQAKFPQIVEYTKQMAGICYALPTSIQDAFPVSDPESSAQGAKGEKKLPWQAPSKPSLSAIAGMIFTSVTDSIPVVSQLRADRQLRGAAQDPELVKEHGEHLQAIARARTRETYSQIAAVGTVLGLFASYCLYEGIIELPWRAKEEESERRDFGEAGAMLGL</sequence>
<dbReference type="AlphaFoldDB" id="A0A0G2H9B4"/>
<evidence type="ECO:0000256" key="3">
    <source>
        <dbReference type="ARBA" id="ARBA00022787"/>
    </source>
</evidence>
<dbReference type="PANTHER" id="PTHR12289:SF41">
    <property type="entry name" value="FAILED AXON CONNECTIONS-RELATED"/>
    <property type="match status" value="1"/>
</dbReference>
<evidence type="ECO:0000256" key="1">
    <source>
        <dbReference type="ARBA" id="ARBA00004294"/>
    </source>
</evidence>
<dbReference type="EMBL" id="LCWF01000047">
    <property type="protein sequence ID" value="KKY25205.1"/>
    <property type="molecule type" value="Genomic_DNA"/>
</dbReference>
<feature type="domain" description="Mitochondrial outer membrane transport complex Sam37/metaxin N-terminal" evidence="7">
    <location>
        <begin position="21"/>
        <end position="146"/>
    </location>
</feature>
<dbReference type="InterPro" id="IPR050931">
    <property type="entry name" value="Mito_Protein_Transport_Metaxin"/>
</dbReference>
<keyword evidence="5" id="KW-0496">Mitochondrion</keyword>
<keyword evidence="4" id="KW-0653">Protein transport</keyword>
<accession>A0A0G2H9B4</accession>
<dbReference type="PANTHER" id="PTHR12289">
    <property type="entry name" value="METAXIN RELATED"/>
    <property type="match status" value="1"/>
</dbReference>
<evidence type="ECO:0000313" key="10">
    <source>
        <dbReference type="Proteomes" id="UP000053317"/>
    </source>
</evidence>
<dbReference type="OrthoDB" id="5835136at2759"/>